<feature type="non-terminal residue" evidence="1">
    <location>
        <position position="1"/>
    </location>
</feature>
<accession>A0A6J4H802</accession>
<evidence type="ECO:0000313" key="1">
    <source>
        <dbReference type="EMBL" id="CAA9215565.1"/>
    </source>
</evidence>
<reference evidence="1" key="1">
    <citation type="submission" date="2020-02" db="EMBL/GenBank/DDBJ databases">
        <authorList>
            <person name="Meier V. D."/>
        </authorList>
    </citation>
    <scope>NUCLEOTIDE SEQUENCE</scope>
    <source>
        <strain evidence="1">AVDCRST_MAG42</strain>
    </source>
</reference>
<proteinExistence type="predicted"/>
<gene>
    <name evidence="1" type="ORF">AVDCRST_MAG42-286</name>
</gene>
<dbReference type="EMBL" id="CADCTA010000018">
    <property type="protein sequence ID" value="CAA9215565.1"/>
    <property type="molecule type" value="Genomic_DNA"/>
</dbReference>
<dbReference type="AlphaFoldDB" id="A0A6J4H802"/>
<feature type="non-terminal residue" evidence="1">
    <location>
        <position position="41"/>
    </location>
</feature>
<name>A0A6J4H802_9BACT</name>
<protein>
    <submittedName>
        <fullName evidence="1">Uncharacterized protein</fullName>
    </submittedName>
</protein>
<sequence length="41" mass="5030">EYLETDHDRGRSGRCIEPWRLRTEEGNDVHQRRDQQHLLEV</sequence>
<organism evidence="1">
    <name type="scientific">uncultured Chthoniobacterales bacterium</name>
    <dbReference type="NCBI Taxonomy" id="1836801"/>
    <lineage>
        <taxon>Bacteria</taxon>
        <taxon>Pseudomonadati</taxon>
        <taxon>Verrucomicrobiota</taxon>
        <taxon>Spartobacteria</taxon>
        <taxon>Chthoniobacterales</taxon>
        <taxon>environmental samples</taxon>
    </lineage>
</organism>